<comment type="caution">
    <text evidence="8">The sequence shown here is derived from an EMBL/GenBank/DDBJ whole genome shotgun (WGS) entry which is preliminary data.</text>
</comment>
<evidence type="ECO:0008006" key="10">
    <source>
        <dbReference type="Google" id="ProtNLM"/>
    </source>
</evidence>
<dbReference type="EMBL" id="AAPH01000026">
    <property type="protein sequence ID" value="EAS41991.1"/>
    <property type="molecule type" value="Genomic_DNA"/>
</dbReference>
<evidence type="ECO:0000313" key="9">
    <source>
        <dbReference type="Proteomes" id="UP000003789"/>
    </source>
</evidence>
<dbReference type="Pfam" id="PF05875">
    <property type="entry name" value="Ceramidase"/>
    <property type="match status" value="1"/>
</dbReference>
<evidence type="ECO:0000313" key="8">
    <source>
        <dbReference type="EMBL" id="EAS41991.1"/>
    </source>
</evidence>
<protein>
    <recommendedName>
        <fullName evidence="10">Alkaline phytoceramidase</fullName>
    </recommendedName>
</protein>
<dbReference type="GO" id="GO:0016020">
    <property type="term" value="C:membrane"/>
    <property type="evidence" value="ECO:0007669"/>
    <property type="project" value="UniProtKB-SubCell"/>
</dbReference>
<keyword evidence="6" id="KW-0862">Zinc</keyword>
<keyword evidence="2 7" id="KW-0812">Transmembrane</keyword>
<evidence type="ECO:0000256" key="6">
    <source>
        <dbReference type="PIRSR" id="PIRSR608901-2"/>
    </source>
</evidence>
<dbReference type="AlphaFoldDB" id="Q1Z0I1"/>
<keyword evidence="6" id="KW-0479">Metal-binding</keyword>
<feature type="transmembrane region" description="Helical" evidence="7">
    <location>
        <begin position="222"/>
        <end position="247"/>
    </location>
</feature>
<feature type="transmembrane region" description="Helical" evidence="7">
    <location>
        <begin position="51"/>
        <end position="72"/>
    </location>
</feature>
<feature type="transmembrane region" description="Helical" evidence="7">
    <location>
        <begin position="12"/>
        <end position="31"/>
    </location>
</feature>
<feature type="transmembrane region" description="Helical" evidence="7">
    <location>
        <begin position="118"/>
        <end position="136"/>
    </location>
</feature>
<feature type="binding site" evidence="6">
    <location>
        <position position="236"/>
    </location>
    <ligand>
        <name>Zn(2+)</name>
        <dbReference type="ChEBI" id="CHEBI:29105"/>
        <note>catalytic</note>
    </ligand>
</feature>
<feature type="transmembrane region" description="Helical" evidence="7">
    <location>
        <begin position="173"/>
        <end position="193"/>
    </location>
</feature>
<evidence type="ECO:0000256" key="4">
    <source>
        <dbReference type="ARBA" id="ARBA00022989"/>
    </source>
</evidence>
<comment type="cofactor">
    <cofactor evidence="6">
        <name>Zn(2+)</name>
        <dbReference type="ChEBI" id="CHEBI:29105"/>
    </cofactor>
</comment>
<dbReference type="HOGENOM" id="CLU_056090_1_0_6"/>
<keyword evidence="4 7" id="KW-1133">Transmembrane helix</keyword>
<dbReference type="PANTHER" id="PTHR34368">
    <property type="entry name" value="OS01G0962200 PROTEIN"/>
    <property type="match status" value="1"/>
</dbReference>
<feature type="binding site" evidence="6">
    <location>
        <position position="105"/>
    </location>
    <ligand>
        <name>Zn(2+)</name>
        <dbReference type="ChEBI" id="CHEBI:29105"/>
        <note>catalytic</note>
    </ligand>
</feature>
<dbReference type="OrthoDB" id="6088058at2"/>
<dbReference type="GO" id="GO:0006672">
    <property type="term" value="P:ceramide metabolic process"/>
    <property type="evidence" value="ECO:0007669"/>
    <property type="project" value="InterPro"/>
</dbReference>
<evidence type="ECO:0000256" key="7">
    <source>
        <dbReference type="SAM" id="Phobius"/>
    </source>
</evidence>
<evidence type="ECO:0000256" key="2">
    <source>
        <dbReference type="ARBA" id="ARBA00022692"/>
    </source>
</evidence>
<dbReference type="RefSeq" id="WP_006230380.1">
    <property type="nucleotide sequence ID" value="NZ_CH724134.1"/>
</dbReference>
<feature type="binding site" evidence="6">
    <location>
        <position position="232"/>
    </location>
    <ligand>
        <name>Zn(2+)</name>
        <dbReference type="ChEBI" id="CHEBI:29105"/>
        <note>catalytic</note>
    </ligand>
</feature>
<reference evidence="8 9" key="1">
    <citation type="submission" date="2006-03" db="EMBL/GenBank/DDBJ databases">
        <authorList>
            <person name="Bartlett D.H."/>
            <person name="Valle G."/>
            <person name="Lauro F.M."/>
            <person name="Vezzi A."/>
            <person name="Simonato F."/>
            <person name="Eloe E."/>
            <person name="Vitulo N."/>
            <person name="Stratton T.K."/>
            <person name="D'angelo M."/>
            <person name="Ferriera S."/>
            <person name="Johnson J."/>
            <person name="Kravitz S."/>
            <person name="Beeson K."/>
            <person name="Sutton G."/>
            <person name="Rogers Y."/>
            <person name="Friedman R."/>
            <person name="Frazier M."/>
            <person name="Venter J.C."/>
        </authorList>
    </citation>
    <scope>NUCLEOTIDE SEQUENCE [LARGE SCALE GENOMIC DNA]</scope>
    <source>
        <strain evidence="8 9">3TCK</strain>
    </source>
</reference>
<evidence type="ECO:0000256" key="3">
    <source>
        <dbReference type="ARBA" id="ARBA00022801"/>
    </source>
</evidence>
<sequence>MAKLSSYHRKVTGLIVIAAVLALSAIIFSPIKQSGNFYNYADQRMFFSIPNFWNVISNLPFLYVGLKGLQLFRQRSVAVEPNITLQYPFFFFALMLAFFASSYYHLTPNDFTLMFDRVPITLAFITLYCIILTEFVSRDAGRWLFFPMIVYGFLSIVYWYITTLQNGRGDMSAYVLIQIIPIIHIPIILYFFCSRFTHRQYYLYALIAYVLSKWAESNDDEIYTLLGGLSGHSIKHVIAALGAYFIYIGFRERKKDGSNTHEKKVATKKKDTQ</sequence>
<feature type="transmembrane region" description="Helical" evidence="7">
    <location>
        <begin position="143"/>
        <end position="161"/>
    </location>
</feature>
<accession>Q1Z0I1</accession>
<keyword evidence="3" id="KW-0378">Hydrolase</keyword>
<dbReference type="Proteomes" id="UP000003789">
    <property type="component" value="Unassembled WGS sequence"/>
</dbReference>
<evidence type="ECO:0000256" key="1">
    <source>
        <dbReference type="ARBA" id="ARBA00004141"/>
    </source>
</evidence>
<proteinExistence type="predicted"/>
<evidence type="ECO:0000256" key="5">
    <source>
        <dbReference type="ARBA" id="ARBA00023136"/>
    </source>
</evidence>
<name>Q1Z0I1_9GAMM</name>
<comment type="subcellular location">
    <subcellularLocation>
        <location evidence="1">Membrane</location>
        <topology evidence="1">Multi-pass membrane protein</topology>
    </subcellularLocation>
</comment>
<dbReference type="GO" id="GO:0046872">
    <property type="term" value="F:metal ion binding"/>
    <property type="evidence" value="ECO:0007669"/>
    <property type="project" value="UniProtKB-KW"/>
</dbReference>
<organism evidence="8 9">
    <name type="scientific">Photobacterium profundum 3TCK</name>
    <dbReference type="NCBI Taxonomy" id="314280"/>
    <lineage>
        <taxon>Bacteria</taxon>
        <taxon>Pseudomonadati</taxon>
        <taxon>Pseudomonadota</taxon>
        <taxon>Gammaproteobacteria</taxon>
        <taxon>Vibrionales</taxon>
        <taxon>Vibrionaceae</taxon>
        <taxon>Photobacterium</taxon>
    </lineage>
</organism>
<dbReference type="InterPro" id="IPR008901">
    <property type="entry name" value="ACER"/>
</dbReference>
<gene>
    <name evidence="8" type="ORF">P3TCK_11789</name>
</gene>
<feature type="transmembrane region" description="Helical" evidence="7">
    <location>
        <begin position="200"/>
        <end position="216"/>
    </location>
</feature>
<dbReference type="GO" id="GO:0016811">
    <property type="term" value="F:hydrolase activity, acting on carbon-nitrogen (but not peptide) bonds, in linear amides"/>
    <property type="evidence" value="ECO:0007669"/>
    <property type="project" value="InterPro"/>
</dbReference>
<dbReference type="PANTHER" id="PTHR34368:SF1">
    <property type="entry name" value="OS01G0962200 PROTEIN"/>
    <property type="match status" value="1"/>
</dbReference>
<keyword evidence="5 7" id="KW-0472">Membrane</keyword>
<feature type="transmembrane region" description="Helical" evidence="7">
    <location>
        <begin position="84"/>
        <end position="106"/>
    </location>
</feature>